<evidence type="ECO:0000313" key="15">
    <source>
        <dbReference type="EMBL" id="KAF2881858.1"/>
    </source>
</evidence>
<dbReference type="GO" id="GO:0030497">
    <property type="term" value="P:fatty acid elongation"/>
    <property type="evidence" value="ECO:0007669"/>
    <property type="project" value="TreeGrafter"/>
</dbReference>
<comment type="subcellular location">
    <subcellularLocation>
        <location evidence="14">Endoplasmic reticulum membrane</location>
        <topology evidence="14">Multi-pass membrane protein</topology>
    </subcellularLocation>
    <subcellularLocation>
        <location evidence="1">Membrane</location>
        <topology evidence="1">Multi-pass membrane protein</topology>
    </subcellularLocation>
</comment>
<dbReference type="EMBL" id="VTPC01090692">
    <property type="protein sequence ID" value="KAF2881858.1"/>
    <property type="molecule type" value="Genomic_DNA"/>
</dbReference>
<dbReference type="Pfam" id="PF04387">
    <property type="entry name" value="PTPLA"/>
    <property type="match status" value="1"/>
</dbReference>
<organism evidence="15 16">
    <name type="scientific">Ignelater luminosus</name>
    <name type="common">Cucubano</name>
    <name type="synonym">Pyrophorus luminosus</name>
    <dbReference type="NCBI Taxonomy" id="2038154"/>
    <lineage>
        <taxon>Eukaryota</taxon>
        <taxon>Metazoa</taxon>
        <taxon>Ecdysozoa</taxon>
        <taxon>Arthropoda</taxon>
        <taxon>Hexapoda</taxon>
        <taxon>Insecta</taxon>
        <taxon>Pterygota</taxon>
        <taxon>Neoptera</taxon>
        <taxon>Endopterygota</taxon>
        <taxon>Coleoptera</taxon>
        <taxon>Polyphaga</taxon>
        <taxon>Elateriformia</taxon>
        <taxon>Elateroidea</taxon>
        <taxon>Elateridae</taxon>
        <taxon>Agrypninae</taxon>
        <taxon>Pyrophorini</taxon>
        <taxon>Ignelater</taxon>
    </lineage>
</organism>
<dbReference type="GO" id="GO:0042761">
    <property type="term" value="P:very long-chain fatty acid biosynthetic process"/>
    <property type="evidence" value="ECO:0007669"/>
    <property type="project" value="TreeGrafter"/>
</dbReference>
<accession>A0A8K0C796</accession>
<evidence type="ECO:0000256" key="13">
    <source>
        <dbReference type="ARBA" id="ARBA00036671"/>
    </source>
</evidence>
<protein>
    <recommendedName>
        <fullName evidence="4 14">Very-long-chain (3R)-3-hydroxyacyl-CoA dehydratase</fullName>
        <ecNumber evidence="4 14">4.2.1.134</ecNumber>
    </recommendedName>
</protein>
<evidence type="ECO:0000256" key="8">
    <source>
        <dbReference type="ARBA" id="ARBA00022989"/>
    </source>
</evidence>
<keyword evidence="10 14" id="KW-0472">Membrane</keyword>
<dbReference type="AlphaFoldDB" id="A0A8K0C796"/>
<evidence type="ECO:0000313" key="16">
    <source>
        <dbReference type="Proteomes" id="UP000801492"/>
    </source>
</evidence>
<evidence type="ECO:0000256" key="2">
    <source>
        <dbReference type="ARBA" id="ARBA00005194"/>
    </source>
</evidence>
<feature type="transmembrane region" description="Helical" evidence="14">
    <location>
        <begin position="20"/>
        <end position="43"/>
    </location>
</feature>
<keyword evidence="5 14" id="KW-0444">Lipid biosynthesis</keyword>
<dbReference type="OrthoDB" id="46988at2759"/>
<evidence type="ECO:0000256" key="1">
    <source>
        <dbReference type="ARBA" id="ARBA00004141"/>
    </source>
</evidence>
<feature type="transmembrane region" description="Helical" evidence="14">
    <location>
        <begin position="190"/>
        <end position="211"/>
    </location>
</feature>
<dbReference type="GO" id="GO:0030148">
    <property type="term" value="P:sphingolipid biosynthetic process"/>
    <property type="evidence" value="ECO:0007669"/>
    <property type="project" value="TreeGrafter"/>
</dbReference>
<evidence type="ECO:0000256" key="5">
    <source>
        <dbReference type="ARBA" id="ARBA00022516"/>
    </source>
</evidence>
<keyword evidence="8 14" id="KW-1133">Transmembrane helix</keyword>
<comment type="function">
    <text evidence="14">Catalyzes the third of the four reactions of the long-chain fatty acids elongation cycle. This endoplasmic reticulum-bound enzymatic process, allows the addition of two carbons to the chain of long- and very long-chain fatty acids/VLCFAs per cycle. This enzyme catalyzes the dehydration of the 3-hydroxyacyl-CoA intermediate into trans-2,3-enoyl-CoA, within each cycle of fatty acid elongation. Thereby, it participates to the production of VLCFAs of different chain lengths that are involved in multiple biological processes as precursors of membrane lipids and lipid mediators.</text>
</comment>
<dbReference type="EC" id="4.2.1.134" evidence="4 14"/>
<evidence type="ECO:0000256" key="3">
    <source>
        <dbReference type="ARBA" id="ARBA00007811"/>
    </source>
</evidence>
<gene>
    <name evidence="15" type="ORF">ILUMI_24322</name>
</gene>
<evidence type="ECO:0000256" key="12">
    <source>
        <dbReference type="ARBA" id="ARBA00023239"/>
    </source>
</evidence>
<keyword evidence="9 14" id="KW-0443">Lipid metabolism</keyword>
<proteinExistence type="inferred from homology"/>
<keyword evidence="11 14" id="KW-0275">Fatty acid biosynthesis</keyword>
<dbReference type="GO" id="GO:0005789">
    <property type="term" value="C:endoplasmic reticulum membrane"/>
    <property type="evidence" value="ECO:0007669"/>
    <property type="project" value="UniProtKB-SubCell"/>
</dbReference>
<name>A0A8K0C796_IGNLU</name>
<evidence type="ECO:0000256" key="4">
    <source>
        <dbReference type="ARBA" id="ARBA00013122"/>
    </source>
</evidence>
<evidence type="ECO:0000256" key="6">
    <source>
        <dbReference type="ARBA" id="ARBA00022692"/>
    </source>
</evidence>
<feature type="transmembrane region" description="Helical" evidence="14">
    <location>
        <begin position="95"/>
        <end position="121"/>
    </location>
</feature>
<keyword evidence="14" id="KW-0256">Endoplasmic reticulum</keyword>
<evidence type="ECO:0000256" key="10">
    <source>
        <dbReference type="ARBA" id="ARBA00023136"/>
    </source>
</evidence>
<reference evidence="15" key="1">
    <citation type="submission" date="2019-08" db="EMBL/GenBank/DDBJ databases">
        <title>The genome of the North American firefly Photinus pyralis.</title>
        <authorList>
            <consortium name="Photinus pyralis genome working group"/>
            <person name="Fallon T.R."/>
            <person name="Sander Lower S.E."/>
            <person name="Weng J.-K."/>
        </authorList>
    </citation>
    <scope>NUCLEOTIDE SEQUENCE</scope>
    <source>
        <strain evidence="15">TRF0915ILg1</strain>
        <tissue evidence="15">Whole body</tissue>
    </source>
</reference>
<comment type="catalytic activity">
    <reaction evidence="13 14">
        <text>a very-long-chain (3R)-3-hydroxyacyl-CoA = a very-long-chain (2E)-enoyl-CoA + H2O</text>
        <dbReference type="Rhea" id="RHEA:45812"/>
        <dbReference type="ChEBI" id="CHEBI:15377"/>
        <dbReference type="ChEBI" id="CHEBI:83728"/>
        <dbReference type="ChEBI" id="CHEBI:85440"/>
        <dbReference type="EC" id="4.2.1.134"/>
    </reaction>
</comment>
<dbReference type="PANTHER" id="PTHR11035:SF3">
    <property type="entry name" value="VERY-LONG-CHAIN (3R)-3-HYDROXYACYL-COA DEHYDRATASE"/>
    <property type="match status" value="1"/>
</dbReference>
<comment type="caution">
    <text evidence="15">The sequence shown here is derived from an EMBL/GenBank/DDBJ whole genome shotgun (WGS) entry which is preliminary data.</text>
</comment>
<evidence type="ECO:0000256" key="14">
    <source>
        <dbReference type="RuleBase" id="RU363109"/>
    </source>
</evidence>
<dbReference type="InterPro" id="IPR007482">
    <property type="entry name" value="Tyr_Pase-like_PTPLA"/>
</dbReference>
<dbReference type="UniPathway" id="UPA00094"/>
<dbReference type="GO" id="GO:0102158">
    <property type="term" value="F:very-long-chain (3R)-3-hydroxyacyl-CoA dehydratase activity"/>
    <property type="evidence" value="ECO:0007669"/>
    <property type="project" value="UniProtKB-EC"/>
</dbReference>
<keyword evidence="7 14" id="KW-0276">Fatty acid metabolism</keyword>
<sequence length="233" mass="26678">MAAQNLQSKKQSPLVKAYLLTYNGIETFGWALILFRLLSYYIFSNSEAASLYQNLKWPLIIFQNAAVLEILHAAVRIVPSNPIVTLQQVFSRVMLVCGIFLPTLAGQTSIGLPLAVLAWSITEIIRYGYYTLNLVHLVPHFLIWLRYTAFIILYPIGVTGELLCLYAGQQEVSETGLWTISLPNFLNFSFQYRHFILMVMSLYIPLFPQLYMHMFTQRKKVLGGGTKKEEKKQ</sequence>
<comment type="similarity">
    <text evidence="3 14">Belongs to the very long-chain fatty acids dehydratase HACD family.</text>
</comment>
<comment type="pathway">
    <text evidence="2 14">Lipid metabolism; fatty acid biosynthesis.</text>
</comment>
<keyword evidence="16" id="KW-1185">Reference proteome</keyword>
<comment type="caution">
    <text evidence="14">Lacks conserved residue(s) required for the propagation of feature annotation.</text>
</comment>
<evidence type="ECO:0000256" key="11">
    <source>
        <dbReference type="ARBA" id="ARBA00023160"/>
    </source>
</evidence>
<feature type="transmembrane region" description="Helical" evidence="14">
    <location>
        <begin position="127"/>
        <end position="145"/>
    </location>
</feature>
<keyword evidence="6 14" id="KW-0812">Transmembrane</keyword>
<dbReference type="PANTHER" id="PTHR11035">
    <property type="entry name" value="VERY-LONG-CHAIN (3R)-3-HYDROXYACYL-COA DEHYDRATASE"/>
    <property type="match status" value="1"/>
</dbReference>
<keyword evidence="12 14" id="KW-0456">Lyase</keyword>
<evidence type="ECO:0000256" key="9">
    <source>
        <dbReference type="ARBA" id="ARBA00023098"/>
    </source>
</evidence>
<evidence type="ECO:0000256" key="7">
    <source>
        <dbReference type="ARBA" id="ARBA00022832"/>
    </source>
</evidence>
<dbReference type="Proteomes" id="UP000801492">
    <property type="component" value="Unassembled WGS sequence"/>
</dbReference>